<keyword evidence="2" id="KW-1185">Reference proteome</keyword>
<dbReference type="AlphaFoldDB" id="A0A024G3F5"/>
<sequence>MFENPFASPSIKYIVHPITTIIEKTENMNTAIRSLLASMLSSSARAASTNRTKRRTRKTRITRKIRNVAKSANGRARYNGRNIDDSHGAAYVFAWFPKTTDTKDVLDGKDKCENSFERVDCFTIF</sequence>
<protein>
    <submittedName>
        <fullName evidence="1">Uncharacterized protein</fullName>
    </submittedName>
</protein>
<evidence type="ECO:0000313" key="1">
    <source>
        <dbReference type="EMBL" id="CCI41368.1"/>
    </source>
</evidence>
<dbReference type="EMBL" id="CAIX01000018">
    <property type="protein sequence ID" value="CCI41368.1"/>
    <property type="molecule type" value="Genomic_DNA"/>
</dbReference>
<evidence type="ECO:0000313" key="2">
    <source>
        <dbReference type="Proteomes" id="UP000053237"/>
    </source>
</evidence>
<gene>
    <name evidence="1" type="ORF">BN9_021520</name>
</gene>
<dbReference type="InParanoid" id="A0A024G3F5"/>
<organism evidence="1 2">
    <name type="scientific">Albugo candida</name>
    <dbReference type="NCBI Taxonomy" id="65357"/>
    <lineage>
        <taxon>Eukaryota</taxon>
        <taxon>Sar</taxon>
        <taxon>Stramenopiles</taxon>
        <taxon>Oomycota</taxon>
        <taxon>Peronosporomycetes</taxon>
        <taxon>Albuginales</taxon>
        <taxon>Albuginaceae</taxon>
        <taxon>Albugo</taxon>
    </lineage>
</organism>
<accession>A0A024G3F5</accession>
<name>A0A024G3F5_9STRA</name>
<reference evidence="1 2" key="1">
    <citation type="submission" date="2012-05" db="EMBL/GenBank/DDBJ databases">
        <title>Recombination and specialization in a pathogen metapopulation.</title>
        <authorList>
            <person name="Gardiner A."/>
            <person name="Kemen E."/>
            <person name="Schultz-Larsen T."/>
            <person name="MacLean D."/>
            <person name="Van Oosterhout C."/>
            <person name="Jones J.D.G."/>
        </authorList>
    </citation>
    <scope>NUCLEOTIDE SEQUENCE [LARGE SCALE GENOMIC DNA]</scope>
    <source>
        <strain evidence="1 2">Ac Nc2</strain>
    </source>
</reference>
<dbReference type="Proteomes" id="UP000053237">
    <property type="component" value="Unassembled WGS sequence"/>
</dbReference>
<proteinExistence type="predicted"/>
<comment type="caution">
    <text evidence="1">The sequence shown here is derived from an EMBL/GenBank/DDBJ whole genome shotgun (WGS) entry which is preliminary data.</text>
</comment>